<dbReference type="Gene3D" id="1.20.1050.10">
    <property type="match status" value="1"/>
</dbReference>
<dbReference type="AlphaFoldDB" id="A0A8J2YYU1"/>
<keyword evidence="3" id="KW-1185">Reference proteome</keyword>
<dbReference type="CDD" id="cd03205">
    <property type="entry name" value="GST_C_6"/>
    <property type="match status" value="1"/>
</dbReference>
<dbReference type="InterPro" id="IPR050983">
    <property type="entry name" value="GST_Omega/HSP26"/>
</dbReference>
<dbReference type="Proteomes" id="UP000646365">
    <property type="component" value="Unassembled WGS sequence"/>
</dbReference>
<dbReference type="Pfam" id="PF13410">
    <property type="entry name" value="GST_C_2"/>
    <property type="match status" value="1"/>
</dbReference>
<dbReference type="InterPro" id="IPR004045">
    <property type="entry name" value="Glutathione_S-Trfase_N"/>
</dbReference>
<dbReference type="PROSITE" id="PS50404">
    <property type="entry name" value="GST_NTER"/>
    <property type="match status" value="1"/>
</dbReference>
<dbReference type="Gene3D" id="3.40.30.10">
    <property type="entry name" value="Glutaredoxin"/>
    <property type="match status" value="1"/>
</dbReference>
<comment type="caution">
    <text evidence="2">The sequence shown here is derived from an EMBL/GenBank/DDBJ whole genome shotgun (WGS) entry which is preliminary data.</text>
</comment>
<organism evidence="2 3">
    <name type="scientific">Aliidongia dinghuensis</name>
    <dbReference type="NCBI Taxonomy" id="1867774"/>
    <lineage>
        <taxon>Bacteria</taxon>
        <taxon>Pseudomonadati</taxon>
        <taxon>Pseudomonadota</taxon>
        <taxon>Alphaproteobacteria</taxon>
        <taxon>Rhodospirillales</taxon>
        <taxon>Dongiaceae</taxon>
        <taxon>Aliidongia</taxon>
    </lineage>
</organism>
<sequence length="201" mass="21936">MKIFFSPASPFVRKVMVVAHEHGIADRIEKLPSAVWPTKRDMTVVAKNPLGKVPTALRDDGGALYDSRVVCEYLDAGQGGTLFGSGENRWRNLVDQSIGDGILDAALLIRYETLARPAELKCAEWEAGQYDKILSSLDLLESRTGEFADRVDIGTITIGCALGYLDFRFGDLDWRASHPGLAAWYAGFSARPSMKATVPAG</sequence>
<dbReference type="Pfam" id="PF13409">
    <property type="entry name" value="GST_N_2"/>
    <property type="match status" value="1"/>
</dbReference>
<accession>A0A8J2YYU1</accession>
<dbReference type="SUPFAM" id="SSF47616">
    <property type="entry name" value="GST C-terminal domain-like"/>
    <property type="match status" value="1"/>
</dbReference>
<evidence type="ECO:0000313" key="3">
    <source>
        <dbReference type="Proteomes" id="UP000646365"/>
    </source>
</evidence>
<proteinExistence type="predicted"/>
<dbReference type="InterPro" id="IPR036282">
    <property type="entry name" value="Glutathione-S-Trfase_C_sf"/>
</dbReference>
<reference evidence="2" key="2">
    <citation type="submission" date="2020-09" db="EMBL/GenBank/DDBJ databases">
        <authorList>
            <person name="Sun Q."/>
            <person name="Zhou Y."/>
        </authorList>
    </citation>
    <scope>NUCLEOTIDE SEQUENCE</scope>
    <source>
        <strain evidence="2">CGMCC 1.15725</strain>
    </source>
</reference>
<dbReference type="SUPFAM" id="SSF52833">
    <property type="entry name" value="Thioredoxin-like"/>
    <property type="match status" value="1"/>
</dbReference>
<reference evidence="2" key="1">
    <citation type="journal article" date="2014" name="Int. J. Syst. Evol. Microbiol.">
        <title>Complete genome sequence of Corynebacterium casei LMG S-19264T (=DSM 44701T), isolated from a smear-ripened cheese.</title>
        <authorList>
            <consortium name="US DOE Joint Genome Institute (JGI-PGF)"/>
            <person name="Walter F."/>
            <person name="Albersmeier A."/>
            <person name="Kalinowski J."/>
            <person name="Ruckert C."/>
        </authorList>
    </citation>
    <scope>NUCLEOTIDE SEQUENCE</scope>
    <source>
        <strain evidence="2">CGMCC 1.15725</strain>
    </source>
</reference>
<protein>
    <submittedName>
        <fullName evidence="2">Glutathione S-transferase</fullName>
    </submittedName>
</protein>
<gene>
    <name evidence="2" type="ORF">GCM10011611_56680</name>
</gene>
<dbReference type="EMBL" id="BMJQ01000019">
    <property type="protein sequence ID" value="GGF42934.1"/>
    <property type="molecule type" value="Genomic_DNA"/>
</dbReference>
<dbReference type="RefSeq" id="WP_189051544.1">
    <property type="nucleotide sequence ID" value="NZ_BMJQ01000019.1"/>
</dbReference>
<name>A0A8J2YYU1_9PROT</name>
<dbReference type="GO" id="GO:0005737">
    <property type="term" value="C:cytoplasm"/>
    <property type="evidence" value="ECO:0007669"/>
    <property type="project" value="TreeGrafter"/>
</dbReference>
<dbReference type="CDD" id="cd03049">
    <property type="entry name" value="GST_N_3"/>
    <property type="match status" value="1"/>
</dbReference>
<dbReference type="PANTHER" id="PTHR43968">
    <property type="match status" value="1"/>
</dbReference>
<evidence type="ECO:0000313" key="2">
    <source>
        <dbReference type="EMBL" id="GGF42934.1"/>
    </source>
</evidence>
<evidence type="ECO:0000259" key="1">
    <source>
        <dbReference type="PROSITE" id="PS50404"/>
    </source>
</evidence>
<dbReference type="InterPro" id="IPR036249">
    <property type="entry name" value="Thioredoxin-like_sf"/>
</dbReference>
<feature type="domain" description="GST N-terminal" evidence="1">
    <location>
        <begin position="1"/>
        <end position="82"/>
    </location>
</feature>
<dbReference type="PANTHER" id="PTHR43968:SF6">
    <property type="entry name" value="GLUTATHIONE S-TRANSFERASE OMEGA"/>
    <property type="match status" value="1"/>
</dbReference>